<protein>
    <submittedName>
        <fullName evidence="2">Uncharacterized protein</fullName>
    </submittedName>
</protein>
<dbReference type="EMBL" id="KZ293448">
    <property type="protein sequence ID" value="PBK65002.1"/>
    <property type="molecule type" value="Genomic_DNA"/>
</dbReference>
<keyword evidence="3" id="KW-1185">Reference proteome</keyword>
<evidence type="ECO:0000256" key="1">
    <source>
        <dbReference type="SAM" id="MobiDB-lite"/>
    </source>
</evidence>
<gene>
    <name evidence="2" type="ORF">ARMSODRAFT_978689</name>
</gene>
<proteinExistence type="predicted"/>
<name>A0A2H3BD85_9AGAR</name>
<reference evidence="3" key="1">
    <citation type="journal article" date="2017" name="Nat. Ecol. Evol.">
        <title>Genome expansion and lineage-specific genetic innovations in the forest pathogenic fungi Armillaria.</title>
        <authorList>
            <person name="Sipos G."/>
            <person name="Prasanna A.N."/>
            <person name="Walter M.C."/>
            <person name="O'Connor E."/>
            <person name="Balint B."/>
            <person name="Krizsan K."/>
            <person name="Kiss B."/>
            <person name="Hess J."/>
            <person name="Varga T."/>
            <person name="Slot J."/>
            <person name="Riley R."/>
            <person name="Boka B."/>
            <person name="Rigling D."/>
            <person name="Barry K."/>
            <person name="Lee J."/>
            <person name="Mihaltcheva S."/>
            <person name="LaButti K."/>
            <person name="Lipzen A."/>
            <person name="Waldron R."/>
            <person name="Moloney N.M."/>
            <person name="Sperisen C."/>
            <person name="Kredics L."/>
            <person name="Vagvoelgyi C."/>
            <person name="Patrignani A."/>
            <person name="Fitzpatrick D."/>
            <person name="Nagy I."/>
            <person name="Doyle S."/>
            <person name="Anderson J.B."/>
            <person name="Grigoriev I.V."/>
            <person name="Gueldener U."/>
            <person name="Muensterkoetter M."/>
            <person name="Nagy L.G."/>
        </authorList>
    </citation>
    <scope>NUCLEOTIDE SEQUENCE [LARGE SCALE GENOMIC DNA]</scope>
    <source>
        <strain evidence="3">28-4</strain>
    </source>
</reference>
<evidence type="ECO:0000313" key="2">
    <source>
        <dbReference type="EMBL" id="PBK65002.1"/>
    </source>
</evidence>
<dbReference type="Proteomes" id="UP000218334">
    <property type="component" value="Unassembled WGS sequence"/>
</dbReference>
<evidence type="ECO:0000313" key="3">
    <source>
        <dbReference type="Proteomes" id="UP000218334"/>
    </source>
</evidence>
<feature type="region of interest" description="Disordered" evidence="1">
    <location>
        <begin position="1"/>
        <end position="26"/>
    </location>
</feature>
<dbReference type="AlphaFoldDB" id="A0A2H3BD85"/>
<feature type="compositionally biased region" description="Basic residues" evidence="1">
    <location>
        <begin position="1"/>
        <end position="10"/>
    </location>
</feature>
<sequence length="247" mass="27989">MSVHTKRRSPSSRLSNRSSKTCPPVPPILERRDLRLVLVRVKGGIKFHYHVPYDLALAAAAVYSNATCSTKKDGRNHWNIAYRQASRIYTPLDLSVFSSLAQYFANMIPLCDAWFNRNLCPQFPPPGTPITDFSADYSAMLTYRASPHNPIRSPYLAIPRRAGRVIRRKGASCVSIRSVRRRAEIFGLLTAKKRARRRIGRDIRRSMRGRCLGTLKITVHVWSLFSHLSGNLSNSYCAQPSVQSNKF</sequence>
<organism evidence="2 3">
    <name type="scientific">Armillaria solidipes</name>
    <dbReference type="NCBI Taxonomy" id="1076256"/>
    <lineage>
        <taxon>Eukaryota</taxon>
        <taxon>Fungi</taxon>
        <taxon>Dikarya</taxon>
        <taxon>Basidiomycota</taxon>
        <taxon>Agaricomycotina</taxon>
        <taxon>Agaricomycetes</taxon>
        <taxon>Agaricomycetidae</taxon>
        <taxon>Agaricales</taxon>
        <taxon>Marasmiineae</taxon>
        <taxon>Physalacriaceae</taxon>
        <taxon>Armillaria</taxon>
    </lineage>
</organism>
<accession>A0A2H3BD85</accession>